<evidence type="ECO:0000259" key="2">
    <source>
        <dbReference type="Pfam" id="PF13472"/>
    </source>
</evidence>
<organism evidence="3">
    <name type="scientific">Paraconexibacter sp. AEG42_29</name>
    <dbReference type="NCBI Taxonomy" id="2997339"/>
    <lineage>
        <taxon>Bacteria</taxon>
        <taxon>Bacillati</taxon>
        <taxon>Actinomycetota</taxon>
        <taxon>Thermoleophilia</taxon>
        <taxon>Solirubrobacterales</taxon>
        <taxon>Paraconexibacteraceae</taxon>
        <taxon>Paraconexibacter</taxon>
    </lineage>
</organism>
<dbReference type="KEGG" id="parq:DSM112329_00302"/>
<dbReference type="AlphaFoldDB" id="A0AAU7APQ1"/>
<dbReference type="Pfam" id="PF13472">
    <property type="entry name" value="Lipase_GDSL_2"/>
    <property type="match status" value="1"/>
</dbReference>
<feature type="signal peptide" evidence="1">
    <location>
        <begin position="1"/>
        <end position="18"/>
    </location>
</feature>
<dbReference type="CDD" id="cd01830">
    <property type="entry name" value="XynE_like"/>
    <property type="match status" value="1"/>
</dbReference>
<gene>
    <name evidence="3" type="ORF">DSM112329_00302</name>
</gene>
<feature type="domain" description="SGNH hydrolase-type esterase" evidence="2">
    <location>
        <begin position="218"/>
        <end position="422"/>
    </location>
</feature>
<name>A0AAU7APQ1_9ACTN</name>
<sequence>MLAGILAGALGGVAPAAAASVPAVCGAHWVAAWAGVPTDAANSTGLTDLIGAGGDLTLGNLKAPLEHATVRAMLTPSIGGSTVRVRLSNRYGLVAVPFAHTTIARQAAGAGVAAVPVEVTFGGRASVTAAPGEDVVSDPVAFSYAGGETLAVSTFVAAAIGKPTHHASARQTSYFTPAGAGDHAADRAGGAFLLHTSSRPLVTGLDVRVDRPFGAVVALGDSITDGFRGLPGLGFPETTVGIDANGRWPDVLAGRLRAAGTPLAVANVGISGNRVLRDSGGGIAGKSFGEAALTRLDADVLRQAGVSTVIWLEGVNDIGQKPGAPASDIIAGYRQGIARMRAAGLRVLMGTLTPTAGAQASYSDATAQAARETVNTWIRTAGGADGYIDFDAAVRDPADPARIAPAYDGGDHLHFSLAGYAALGNAVPLDRLGAPDCPKPSPAPRLNVSAARTLVVGRTTALRVRVRSTGRPVRAAAVRLGAARGRTDARGVAVLRIRPRRAGTRTLVVTKAGTRPSRTVIRVVRRRAA</sequence>
<dbReference type="PANTHER" id="PTHR43784">
    <property type="entry name" value="GDSL-LIKE LIPASE/ACYLHYDROLASE, PUTATIVE (AFU_ORTHOLOGUE AFUA_2G00820)-RELATED"/>
    <property type="match status" value="1"/>
</dbReference>
<feature type="chain" id="PRO_5043683387" evidence="1">
    <location>
        <begin position="19"/>
        <end position="529"/>
    </location>
</feature>
<dbReference type="EMBL" id="CP114014">
    <property type="protein sequence ID" value="XAY03484.1"/>
    <property type="molecule type" value="Genomic_DNA"/>
</dbReference>
<dbReference type="InterPro" id="IPR013830">
    <property type="entry name" value="SGNH_hydro"/>
</dbReference>
<proteinExistence type="predicted"/>
<dbReference type="InterPro" id="IPR053140">
    <property type="entry name" value="GDSL_Rv0518-like"/>
</dbReference>
<dbReference type="SUPFAM" id="SSF52266">
    <property type="entry name" value="SGNH hydrolase"/>
    <property type="match status" value="1"/>
</dbReference>
<dbReference type="InterPro" id="IPR036514">
    <property type="entry name" value="SGNH_hydro_sf"/>
</dbReference>
<evidence type="ECO:0000256" key="1">
    <source>
        <dbReference type="SAM" id="SignalP"/>
    </source>
</evidence>
<protein>
    <submittedName>
        <fullName evidence="3">Lipase</fullName>
    </submittedName>
</protein>
<accession>A0AAU7APQ1</accession>
<evidence type="ECO:0000313" key="3">
    <source>
        <dbReference type="EMBL" id="XAY03484.1"/>
    </source>
</evidence>
<dbReference type="Gene3D" id="3.40.50.1110">
    <property type="entry name" value="SGNH hydrolase"/>
    <property type="match status" value="1"/>
</dbReference>
<dbReference type="PANTHER" id="PTHR43784:SF2">
    <property type="entry name" value="GDSL-LIKE LIPASE_ACYLHYDROLASE, PUTATIVE (AFU_ORTHOLOGUE AFUA_2G00820)-RELATED"/>
    <property type="match status" value="1"/>
</dbReference>
<keyword evidence="1" id="KW-0732">Signal</keyword>
<reference evidence="3" key="1">
    <citation type="submission" date="2022-12" db="EMBL/GenBank/DDBJ databases">
        <title>Paraconexibacter alkalitolerans sp. nov. and Baekduia alba sp. nov., isolated from soil and emended description of the genera Paraconexibacter (Chun et al., 2020) and Baekduia (An et al., 2020).</title>
        <authorList>
            <person name="Vieira S."/>
            <person name="Huber K.J."/>
            <person name="Geppert A."/>
            <person name="Wolf J."/>
            <person name="Neumann-Schaal M."/>
            <person name="Muesken M."/>
            <person name="Overmann J."/>
        </authorList>
    </citation>
    <scope>NUCLEOTIDE SEQUENCE</scope>
    <source>
        <strain evidence="3">AEG42_29</strain>
    </source>
</reference>